<reference evidence="3 4" key="1">
    <citation type="submission" date="2019-07" db="EMBL/GenBank/DDBJ databases">
        <title>Bifidobacterium asteroides genomes.</title>
        <authorList>
            <person name="Zheng H."/>
        </authorList>
    </citation>
    <scope>NUCLEOTIDE SEQUENCE [LARGE SCALE GENOMIC DNA]</scope>
    <source>
        <strain evidence="3 4">W8102</strain>
    </source>
</reference>
<dbReference type="InterPro" id="IPR002252">
    <property type="entry name" value="Glyco_hydro_36"/>
</dbReference>
<evidence type="ECO:0000256" key="1">
    <source>
        <dbReference type="ARBA" id="ARBA00022801"/>
    </source>
</evidence>
<dbReference type="GO" id="GO:0016052">
    <property type="term" value="P:carbohydrate catabolic process"/>
    <property type="evidence" value="ECO:0007669"/>
    <property type="project" value="InterPro"/>
</dbReference>
<dbReference type="CDD" id="cd14791">
    <property type="entry name" value="GH36"/>
    <property type="match status" value="1"/>
</dbReference>
<keyword evidence="2" id="KW-0326">Glycosidase</keyword>
<keyword evidence="4" id="KW-1185">Reference proteome</keyword>
<dbReference type="AlphaFoldDB" id="A0A556R683"/>
<dbReference type="Proteomes" id="UP000316508">
    <property type="component" value="Unassembled WGS sequence"/>
</dbReference>
<dbReference type="InterPro" id="IPR050985">
    <property type="entry name" value="Alpha-glycosidase_related"/>
</dbReference>
<dbReference type="PANTHER" id="PTHR43053:SF3">
    <property type="entry name" value="ALPHA-GALACTOSIDASE C-RELATED"/>
    <property type="match status" value="1"/>
</dbReference>
<dbReference type="PANTHER" id="PTHR43053">
    <property type="entry name" value="GLYCOSIDASE FAMILY 31"/>
    <property type="match status" value="1"/>
</dbReference>
<evidence type="ECO:0000256" key="2">
    <source>
        <dbReference type="ARBA" id="ARBA00023295"/>
    </source>
</evidence>
<dbReference type="Gene3D" id="3.20.20.70">
    <property type="entry name" value="Aldolase class I"/>
    <property type="match status" value="1"/>
</dbReference>
<accession>A0A556R683</accession>
<keyword evidence="1" id="KW-0378">Hydrolase</keyword>
<dbReference type="InterPro" id="IPR013785">
    <property type="entry name" value="Aldolase_TIM"/>
</dbReference>
<dbReference type="GO" id="GO:0004557">
    <property type="term" value="F:alpha-galactosidase activity"/>
    <property type="evidence" value="ECO:0007669"/>
    <property type="project" value="InterPro"/>
</dbReference>
<dbReference type="InterPro" id="IPR038417">
    <property type="entry name" value="Alpga-gal_N_sf"/>
</dbReference>
<dbReference type="Pfam" id="PF02065">
    <property type="entry name" value="Melibiase"/>
    <property type="match status" value="1"/>
</dbReference>
<evidence type="ECO:0000313" key="3">
    <source>
        <dbReference type="EMBL" id="TSJ84402.1"/>
    </source>
</evidence>
<proteinExistence type="predicted"/>
<dbReference type="EMBL" id="VMHK01000001">
    <property type="protein sequence ID" value="TSJ84402.1"/>
    <property type="molecule type" value="Genomic_DNA"/>
</dbReference>
<dbReference type="PRINTS" id="PR00743">
    <property type="entry name" value="GLHYDRLASE36"/>
</dbReference>
<sequence>MTHDFQWGNNRLSLFFHWDDDAPVSIGRITSDDVDMRIDDNLPLVEIMAAGFGHWIACERLVSTSIGAGMRYVSHHSDKSENGINSLHVRMENRTAGLQADVTYQLPTNQTTFRTFVTVTNIGNRPISLESVTSWVSLFGSTPGAQQDAGSWKLLHGAFAWLGENRWHSEKTEDLFPQLSQELTGNNPRNEYKAISTGTWSTGHQAPLAVLCNKSHTATWIFQVEHNGAWRWEVGDYTVDGYMALSGPTNEDHSWSKCLAPGQTFTSVPASVTLASSFQSAYDSLIAYRRTFGTHVAKDQYPLVVFNDYMNTINGDPTTEKLLPLIDSAAEVGAQVFCIDCGWYDDSGDWWPSVGEWKPSTTRFPGGFAEVIDAIVSRGMVPGLWMEPEVVGVRSPIAAALPNTAFFQRNGRRVVEQDRYLLDFRADKAREYMDSVVDRLIGEFGIGYFKFDYNVSPGAGTDNQADSLGDGLLGHNRAYCGWLDALHERYPNLILENCSSGGMREDFMQTSHFRVQSTSDQQDYRLYPPIAASSPMMTVPEQTANWAYPQASMSLEEIAFNLNTSMLGRLFISGFLNAMDEDQRNLIAQAVQTYKYHIQPIVSRAVPFWPMGLPGWTDKALALGLRYDQSALVTVWARNPAGEESNVVLSLPDFADSAVDIHTIFPTGERFAPWKILWDQNAAKLRLQAPERRFTSRTILVTRKEAQGQSRL</sequence>
<protein>
    <submittedName>
        <fullName evidence="3">Alpha-galactosidase</fullName>
    </submittedName>
</protein>
<comment type="caution">
    <text evidence="3">The sequence shown here is derived from an EMBL/GenBank/DDBJ whole genome shotgun (WGS) entry which is preliminary data.</text>
</comment>
<organism evidence="3 4">
    <name type="scientific">Bifidobacterium apousia</name>
    <dbReference type="NCBI Taxonomy" id="2750996"/>
    <lineage>
        <taxon>Bacteria</taxon>
        <taxon>Bacillati</taxon>
        <taxon>Actinomycetota</taxon>
        <taxon>Actinomycetes</taxon>
        <taxon>Bifidobacteriales</taxon>
        <taxon>Bifidobacteriaceae</taxon>
        <taxon>Bifidobacterium</taxon>
    </lineage>
</organism>
<gene>
    <name evidence="3" type="ORF">FPK30_00045</name>
</gene>
<dbReference type="InterPro" id="IPR017853">
    <property type="entry name" value="GH"/>
</dbReference>
<dbReference type="SUPFAM" id="SSF51445">
    <property type="entry name" value="(Trans)glycosidases"/>
    <property type="match status" value="1"/>
</dbReference>
<dbReference type="Gene3D" id="2.70.98.60">
    <property type="entry name" value="alpha-galactosidase from lactobacil brevis"/>
    <property type="match status" value="1"/>
</dbReference>
<name>A0A556R683_9BIFI</name>
<evidence type="ECO:0000313" key="4">
    <source>
        <dbReference type="Proteomes" id="UP000316508"/>
    </source>
</evidence>